<reference evidence="3" key="1">
    <citation type="submission" date="2022-10" db="EMBL/GenBank/DDBJ databases">
        <authorList>
            <person name="Boutroux M."/>
        </authorList>
    </citation>
    <scope>NUCLEOTIDE SEQUENCE</scope>
    <source>
        <strain evidence="3">51.81</strain>
    </source>
</reference>
<proteinExistence type="predicted"/>
<keyword evidence="2" id="KW-0732">Signal</keyword>
<accession>A0A9X4E3U0</accession>
<dbReference type="SUPFAM" id="SSF56925">
    <property type="entry name" value="OMPA-like"/>
    <property type="match status" value="1"/>
</dbReference>
<comment type="subcellular location">
    <subcellularLocation>
        <location evidence="1">Cell outer membrane</location>
    </subcellularLocation>
</comment>
<evidence type="ECO:0000256" key="1">
    <source>
        <dbReference type="ARBA" id="ARBA00004442"/>
    </source>
</evidence>
<dbReference type="Gene3D" id="2.40.160.90">
    <property type="match status" value="1"/>
</dbReference>
<dbReference type="Pfam" id="PF16960">
    <property type="entry name" value="HpuA"/>
    <property type="match status" value="1"/>
</dbReference>
<evidence type="ECO:0000313" key="5">
    <source>
        <dbReference type="Proteomes" id="UP001149607"/>
    </source>
</evidence>
<dbReference type="EMBL" id="JAPQFL010000009">
    <property type="protein sequence ID" value="MDD9328709.1"/>
    <property type="molecule type" value="Genomic_DNA"/>
</dbReference>
<keyword evidence="5" id="KW-1185">Reference proteome</keyword>
<sequence length="351" mass="37112">MANPSMYAKGLTACLSLLLAACAGGGGVEPPKTIPTAQLLAAPQFKVGGKIVDSYGNEGTITELNEKPDLPITMSPDSQGRLKAYSVVRRYWREVSWDPSRSGYVTEPMWGSVFAYTTPEGKIYRLEALSNPQINTGFGITKTQSPTRHEMLPLEDNGGKLITCCENGSSRFAPGYLTDSRFGAWMAPNGQVQFFNGGVLADEAQLPGAAQNGGVPKGKVTYEVIGIRIKNGMAMTSAHDTAKKDNSLLTVNFNTGKLGGRILGNSDFGGDIDFNDVSVSGNAFSGTAVSEGKTGQVSGHFFGKPGYRKPAGSEIGGQVDFGNGNLNAVFGGSSVRHNAADTSRDLNHLNR</sequence>
<dbReference type="RefSeq" id="WP_274585755.1">
    <property type="nucleotide sequence ID" value="NZ_CP146598.1"/>
</dbReference>
<organism evidence="3">
    <name type="scientific">Neisseria leonii</name>
    <dbReference type="NCBI Taxonomy" id="2995413"/>
    <lineage>
        <taxon>Bacteria</taxon>
        <taxon>Pseudomonadati</taxon>
        <taxon>Pseudomonadota</taxon>
        <taxon>Betaproteobacteria</taxon>
        <taxon>Neisseriales</taxon>
        <taxon>Neisseriaceae</taxon>
        <taxon>Neisseria</taxon>
    </lineage>
</organism>
<evidence type="ECO:0000256" key="2">
    <source>
        <dbReference type="SAM" id="SignalP"/>
    </source>
</evidence>
<dbReference type="EMBL" id="CP146598">
    <property type="protein sequence ID" value="WWY02300.1"/>
    <property type="molecule type" value="Genomic_DNA"/>
</dbReference>
<protein>
    <submittedName>
        <fullName evidence="3">Transferrin-binding protein-like solute binding protein</fullName>
    </submittedName>
</protein>
<dbReference type="AlphaFoldDB" id="A0A9X4E3U0"/>
<dbReference type="GO" id="GO:0009279">
    <property type="term" value="C:cell outer membrane"/>
    <property type="evidence" value="ECO:0007669"/>
    <property type="project" value="UniProtKB-SubCell"/>
</dbReference>
<feature type="chain" id="PRO_5042786793" evidence="2">
    <location>
        <begin position="24"/>
        <end position="351"/>
    </location>
</feature>
<dbReference type="InterPro" id="IPR031586">
    <property type="entry name" value="HpuA"/>
</dbReference>
<dbReference type="Proteomes" id="UP001149607">
    <property type="component" value="Chromosome"/>
</dbReference>
<feature type="signal peptide" evidence="2">
    <location>
        <begin position="1"/>
        <end position="23"/>
    </location>
</feature>
<gene>
    <name evidence="3" type="ORF">ORY91_002147</name>
    <name evidence="4" type="ORF">V9W64_06050</name>
</gene>
<dbReference type="InterPro" id="IPR011250">
    <property type="entry name" value="OMP/PagP_B-barrel"/>
</dbReference>
<evidence type="ECO:0000313" key="4">
    <source>
        <dbReference type="EMBL" id="WWY02300.1"/>
    </source>
</evidence>
<evidence type="ECO:0000313" key="3">
    <source>
        <dbReference type="EMBL" id="MDD9328709.1"/>
    </source>
</evidence>
<name>A0A9X4E3U0_9NEIS</name>
<reference evidence="4" key="2">
    <citation type="submission" date="2024-02" db="EMBL/GenBank/DDBJ databases">
        <title>Neisseria leonii sp. nov.</title>
        <authorList>
            <person name="Boutroux M."/>
            <person name="Favre-Rochex S."/>
            <person name="Gorgette O."/>
            <person name="Touak G."/>
            <person name="Muhle E."/>
            <person name="Chesneau O."/>
            <person name="Clermont D."/>
            <person name="Rahi P."/>
        </authorList>
    </citation>
    <scope>NUCLEOTIDE SEQUENCE</scope>
    <source>
        <strain evidence="4">51.81</strain>
    </source>
</reference>